<protein>
    <submittedName>
        <fullName evidence="1">Uncharacterized protein</fullName>
    </submittedName>
</protein>
<dbReference type="EMBL" id="LHXX01000022">
    <property type="protein sequence ID" value="KXB02192.1"/>
    <property type="molecule type" value="Genomic_DNA"/>
</dbReference>
<evidence type="ECO:0000313" key="2">
    <source>
        <dbReference type="Proteomes" id="UP000070400"/>
    </source>
</evidence>
<sequence length="60" mass="7146">MDRKCSFPRLFPRVIIPIHYKRHDTGKETVKELKNELVKEYTSIKEMGTEKKIDSKVLLK</sequence>
<dbReference type="Proteomes" id="UP000070400">
    <property type="component" value="Unassembled WGS sequence"/>
</dbReference>
<name>A0A133V6X9_9EURY</name>
<dbReference type="AlphaFoldDB" id="A0A133V6X9"/>
<keyword evidence="2" id="KW-1185">Reference proteome</keyword>
<evidence type="ECO:0000313" key="1">
    <source>
        <dbReference type="EMBL" id="KXB02192.1"/>
    </source>
</evidence>
<accession>A0A133V6X9</accession>
<gene>
    <name evidence="1" type="ORF">AKJ43_02285</name>
</gene>
<comment type="caution">
    <text evidence="1">The sequence shown here is derived from an EMBL/GenBank/DDBJ whole genome shotgun (WGS) entry which is preliminary data.</text>
</comment>
<proteinExistence type="predicted"/>
<reference evidence="1 2" key="1">
    <citation type="journal article" date="2016" name="Sci. Rep.">
        <title>Metabolic traits of an uncultured archaeal lineage -MSBL1- from brine pools of the Red Sea.</title>
        <authorList>
            <person name="Mwirichia R."/>
            <person name="Alam I."/>
            <person name="Rashid M."/>
            <person name="Vinu M."/>
            <person name="Ba-Alawi W."/>
            <person name="Anthony Kamau A."/>
            <person name="Kamanda Ngugi D."/>
            <person name="Goker M."/>
            <person name="Klenk H.P."/>
            <person name="Bajic V."/>
            <person name="Stingl U."/>
        </authorList>
    </citation>
    <scope>NUCLEOTIDE SEQUENCE [LARGE SCALE GENOMIC DNA]</scope>
    <source>
        <strain evidence="1">SCGC-AAA261D19</strain>
    </source>
</reference>
<organism evidence="1 2">
    <name type="scientific">candidate division MSBL1 archaeon SCGC-AAA261D19</name>
    <dbReference type="NCBI Taxonomy" id="1698273"/>
    <lineage>
        <taxon>Archaea</taxon>
        <taxon>Methanobacteriati</taxon>
        <taxon>Methanobacteriota</taxon>
        <taxon>candidate division MSBL1</taxon>
    </lineage>
</organism>